<protein>
    <submittedName>
        <fullName evidence="1">Uncharacterized protein</fullName>
    </submittedName>
</protein>
<dbReference type="EMBL" id="JABTEG010000004">
    <property type="protein sequence ID" value="KAG4305295.1"/>
    <property type="molecule type" value="Genomic_DNA"/>
</dbReference>
<dbReference type="Proteomes" id="UP000768646">
    <property type="component" value="Unassembled WGS sequence"/>
</dbReference>
<name>A0ACB7CD40_9ASCO</name>
<accession>A0ACB7CD40</accession>
<organism evidence="1 2">
    <name type="scientific">Pneumocystis oryctolagi</name>
    <dbReference type="NCBI Taxonomy" id="42067"/>
    <lineage>
        <taxon>Eukaryota</taxon>
        <taxon>Fungi</taxon>
        <taxon>Dikarya</taxon>
        <taxon>Ascomycota</taxon>
        <taxon>Taphrinomycotina</taxon>
        <taxon>Pneumocystomycetes</taxon>
        <taxon>Pneumocystaceae</taxon>
        <taxon>Pneumocystis</taxon>
    </lineage>
</organism>
<evidence type="ECO:0000313" key="1">
    <source>
        <dbReference type="EMBL" id="KAG4305295.1"/>
    </source>
</evidence>
<sequence>MSNRYIFQKQIKEISFMSNKSFKLFLKKAYPILKKHNPYVPILIREAVGITPTLWIRYEYGREKSISLEGLSEKECEERLNSLLFDA</sequence>
<proteinExistence type="predicted"/>
<gene>
    <name evidence="1" type="ORF">PORY_001465</name>
</gene>
<comment type="caution">
    <text evidence="1">The sequence shown here is derived from an EMBL/GenBank/DDBJ whole genome shotgun (WGS) entry which is preliminary data.</text>
</comment>
<reference evidence="1 2" key="1">
    <citation type="journal article" date="2021" name="Commun. Biol.">
        <title>Genomic insights into the host specific adaptation of the Pneumocystis genus.</title>
        <authorList>
            <person name="Cisse O.H."/>
            <person name="Ma L."/>
            <person name="Dekker J.P."/>
            <person name="Khil P.P."/>
            <person name="Youn J.-H."/>
            <person name="Brenchley J.M."/>
            <person name="Blair R."/>
            <person name="Pahar B."/>
            <person name="Chabe M."/>
            <person name="Van Rompay K.K.A."/>
            <person name="Keesler R."/>
            <person name="Sukura A."/>
            <person name="Hirsch V."/>
            <person name="Kutty G."/>
            <person name="Liu Y."/>
            <person name="Peng L."/>
            <person name="Chen J."/>
            <person name="Song J."/>
            <person name="Weissenbacher-Lang C."/>
            <person name="Xu J."/>
            <person name="Upham N.S."/>
            <person name="Stajich J.E."/>
            <person name="Cuomo C.A."/>
            <person name="Cushion M.T."/>
            <person name="Kovacs J.A."/>
        </authorList>
    </citation>
    <scope>NUCLEOTIDE SEQUENCE [LARGE SCALE GENOMIC DNA]</scope>
    <source>
        <strain evidence="1 2">RABM</strain>
    </source>
</reference>
<evidence type="ECO:0000313" key="2">
    <source>
        <dbReference type="Proteomes" id="UP000768646"/>
    </source>
</evidence>
<keyword evidence="2" id="KW-1185">Reference proteome</keyword>